<keyword evidence="2" id="KW-1185">Reference proteome</keyword>
<name>A0ABQ7ZKH5_BRANA</name>
<evidence type="ECO:0000313" key="2">
    <source>
        <dbReference type="Proteomes" id="UP000824890"/>
    </source>
</evidence>
<protein>
    <submittedName>
        <fullName evidence="1">Uncharacterized protein</fullName>
    </submittedName>
</protein>
<proteinExistence type="predicted"/>
<feature type="non-terminal residue" evidence="1">
    <location>
        <position position="1"/>
    </location>
</feature>
<sequence length="112" mass="12540">VPSETINCFKPIKSSSGFPSLLDFSLSTTMVLENSSGEKKTKQLIEITNTTFVYGETRQTPEQNVVKNRLKLKVLAAPARKILAMIQLKEEATSVDTTQYLGQAWFNLDKEN</sequence>
<gene>
    <name evidence="1" type="ORF">HID58_068165</name>
</gene>
<reference evidence="1 2" key="1">
    <citation type="submission" date="2021-05" db="EMBL/GenBank/DDBJ databases">
        <title>Genome Assembly of Synthetic Allotetraploid Brassica napus Reveals Homoeologous Exchanges between Subgenomes.</title>
        <authorList>
            <person name="Davis J.T."/>
        </authorList>
    </citation>
    <scope>NUCLEOTIDE SEQUENCE [LARGE SCALE GENOMIC DNA]</scope>
    <source>
        <strain evidence="2">cv. Da-Ae</strain>
        <tissue evidence="1">Seedling</tissue>
    </source>
</reference>
<comment type="caution">
    <text evidence="1">The sequence shown here is derived from an EMBL/GenBank/DDBJ whole genome shotgun (WGS) entry which is preliminary data.</text>
</comment>
<dbReference type="EMBL" id="JAGKQM010000015">
    <property type="protein sequence ID" value="KAH0880771.1"/>
    <property type="molecule type" value="Genomic_DNA"/>
</dbReference>
<organism evidence="1 2">
    <name type="scientific">Brassica napus</name>
    <name type="common">Rape</name>
    <dbReference type="NCBI Taxonomy" id="3708"/>
    <lineage>
        <taxon>Eukaryota</taxon>
        <taxon>Viridiplantae</taxon>
        <taxon>Streptophyta</taxon>
        <taxon>Embryophyta</taxon>
        <taxon>Tracheophyta</taxon>
        <taxon>Spermatophyta</taxon>
        <taxon>Magnoliopsida</taxon>
        <taxon>eudicotyledons</taxon>
        <taxon>Gunneridae</taxon>
        <taxon>Pentapetalae</taxon>
        <taxon>rosids</taxon>
        <taxon>malvids</taxon>
        <taxon>Brassicales</taxon>
        <taxon>Brassicaceae</taxon>
        <taxon>Brassiceae</taxon>
        <taxon>Brassica</taxon>
    </lineage>
</organism>
<accession>A0ABQ7ZKH5</accession>
<evidence type="ECO:0000313" key="1">
    <source>
        <dbReference type="EMBL" id="KAH0880771.1"/>
    </source>
</evidence>
<dbReference type="Proteomes" id="UP000824890">
    <property type="component" value="Unassembled WGS sequence"/>
</dbReference>